<dbReference type="SUPFAM" id="SSF50447">
    <property type="entry name" value="Translation proteins"/>
    <property type="match status" value="1"/>
</dbReference>
<dbReference type="GO" id="GO:0005524">
    <property type="term" value="F:ATP binding"/>
    <property type="evidence" value="ECO:0007669"/>
    <property type="project" value="InterPro"/>
</dbReference>
<feature type="compositionally biased region" description="Basic and acidic residues" evidence="3">
    <location>
        <begin position="39"/>
        <end position="50"/>
    </location>
</feature>
<dbReference type="PANTHER" id="PTHR43462:SF2">
    <property type="entry name" value="THREONYL AND ALANYL TRNA SYNTHETASE SECOND ADDITIONAL DOMAIN-CONTAINING PROTEIN"/>
    <property type="match status" value="1"/>
</dbReference>
<dbReference type="OrthoDB" id="4757095at2759"/>
<dbReference type="AlphaFoldDB" id="A0A6G1JD33"/>
<keyword evidence="6" id="KW-1185">Reference proteome</keyword>
<dbReference type="GO" id="GO:0004812">
    <property type="term" value="F:aminoacyl-tRNA ligase activity"/>
    <property type="evidence" value="ECO:0007669"/>
    <property type="project" value="InterPro"/>
</dbReference>
<dbReference type="InterPro" id="IPR009000">
    <property type="entry name" value="Transl_B-barrel_sf"/>
</dbReference>
<reference evidence="5" key="1">
    <citation type="journal article" date="2020" name="Stud. Mycol.">
        <title>101 Dothideomycetes genomes: a test case for predicting lifestyles and emergence of pathogens.</title>
        <authorList>
            <person name="Haridas S."/>
            <person name="Albert R."/>
            <person name="Binder M."/>
            <person name="Bloem J."/>
            <person name="Labutti K."/>
            <person name="Salamov A."/>
            <person name="Andreopoulos B."/>
            <person name="Baker S."/>
            <person name="Barry K."/>
            <person name="Bills G."/>
            <person name="Bluhm B."/>
            <person name="Cannon C."/>
            <person name="Castanera R."/>
            <person name="Culley D."/>
            <person name="Daum C."/>
            <person name="Ezra D."/>
            <person name="Gonzalez J."/>
            <person name="Henrissat B."/>
            <person name="Kuo A."/>
            <person name="Liang C."/>
            <person name="Lipzen A."/>
            <person name="Lutzoni F."/>
            <person name="Magnuson J."/>
            <person name="Mondo S."/>
            <person name="Nolan M."/>
            <person name="Ohm R."/>
            <person name="Pangilinan J."/>
            <person name="Park H.-J."/>
            <person name="Ramirez L."/>
            <person name="Alfaro M."/>
            <person name="Sun H."/>
            <person name="Tritt A."/>
            <person name="Yoshinaga Y."/>
            <person name="Zwiers L.-H."/>
            <person name="Turgeon B."/>
            <person name="Goodwin S."/>
            <person name="Spatafora J."/>
            <person name="Crous P."/>
            <person name="Grigoriev I."/>
        </authorList>
    </citation>
    <scope>NUCLEOTIDE SEQUENCE</scope>
    <source>
        <strain evidence="5">CBS 122367</strain>
    </source>
</reference>
<dbReference type="InterPro" id="IPR056632">
    <property type="entry name" value="DUF7730"/>
</dbReference>
<dbReference type="PANTHER" id="PTHR43462">
    <property type="entry name" value="ALANYL-TRNA EDITING PROTEIN"/>
    <property type="match status" value="1"/>
</dbReference>
<dbReference type="InterPro" id="IPR018163">
    <property type="entry name" value="Thr/Ala-tRNA-synth_IIc_edit"/>
</dbReference>
<sequence length="640" mass="70768">MSRVRLTSIALGIACGPILCCWIAVASCFCPGRLHRHSESEDRKRFERRQVMAPRPLPVRPPERRLTIPVPKSAEMASSTERERGKTLDQSQSRLMQLPYELRQIIFRAAVGDSTMHMILKKNKLGHLRCKAPSAVECPLGYNGTTLSRECCWGTVDSANIWLPLTGDGDEGTDGDLLPLLQTCRQIYSESIDLVYSTNCFSFSDLDCLRYFSCTILPRRFDLIRTLDVEWCLSWPIYDPLSQSLLLSDPALYPPHDEATWEETWRIIADMPNLRFIRASLLYFYGFRDAGCERKMLAPLRKVTRPQRFEVHLMWSILHITTRIHPILRGHRTSPLPIVSSAQNSTLLSRISGKSIPDMTNSTTKTEALYQKDGHLYTHTSPLTSLSPLSALPTETQSLFKPPSEGDPYILTTPSTIFHAQGGGQPSDTGTITPKSSGDGAETAKFVVHQVRKVDPAILHLGVFESADQKFNSEEEILQSVDVEKRILHSRYHTAGHVIGLAINLLAKSTSGTASGIPPDIKDGKASHYPNAAFVEHIGLIPGTAKAAIQSKVDELVSQDLGVAIHFWSEEEASAKCIGGTDGAAIFSGDEVRVVDLGGLGSYPCGGTHVKSLKELGRVVVRNVKRQKGVSKVSYEVVDR</sequence>
<evidence type="ECO:0000256" key="1">
    <source>
        <dbReference type="ARBA" id="ARBA00001947"/>
    </source>
</evidence>
<evidence type="ECO:0000313" key="6">
    <source>
        <dbReference type="Proteomes" id="UP000799291"/>
    </source>
</evidence>
<evidence type="ECO:0000259" key="4">
    <source>
        <dbReference type="SMART" id="SM00863"/>
    </source>
</evidence>
<feature type="region of interest" description="Disordered" evidence="3">
    <location>
        <begin position="39"/>
        <end position="90"/>
    </location>
</feature>
<dbReference type="PROSITE" id="PS51257">
    <property type="entry name" value="PROKAR_LIPOPROTEIN"/>
    <property type="match status" value="1"/>
</dbReference>
<dbReference type="Gene3D" id="3.30.980.10">
    <property type="entry name" value="Threonyl-trna Synthetase, Chain A, domain 2"/>
    <property type="match status" value="1"/>
</dbReference>
<proteinExistence type="inferred from homology"/>
<dbReference type="SMART" id="SM00863">
    <property type="entry name" value="tRNA_SAD"/>
    <property type="match status" value="1"/>
</dbReference>
<dbReference type="InterPro" id="IPR051335">
    <property type="entry name" value="Alanyl-tRNA_Editing_Enzymes"/>
</dbReference>
<protein>
    <recommendedName>
        <fullName evidence="4">Threonyl/alanyl tRNA synthetase SAD domain-containing protein</fullName>
    </recommendedName>
</protein>
<evidence type="ECO:0000256" key="2">
    <source>
        <dbReference type="ARBA" id="ARBA00008429"/>
    </source>
</evidence>
<name>A0A6G1JD33_9PLEO</name>
<dbReference type="GO" id="GO:0043039">
    <property type="term" value="P:tRNA aminoacylation"/>
    <property type="evidence" value="ECO:0007669"/>
    <property type="project" value="InterPro"/>
</dbReference>
<dbReference type="EMBL" id="MU005573">
    <property type="protein sequence ID" value="KAF2688442.1"/>
    <property type="molecule type" value="Genomic_DNA"/>
</dbReference>
<dbReference type="Pfam" id="PF24864">
    <property type="entry name" value="DUF7730"/>
    <property type="match status" value="1"/>
</dbReference>
<evidence type="ECO:0000256" key="3">
    <source>
        <dbReference type="SAM" id="MobiDB-lite"/>
    </source>
</evidence>
<feature type="domain" description="Threonyl/alanyl tRNA synthetase SAD" evidence="4">
    <location>
        <begin position="592"/>
        <end position="634"/>
    </location>
</feature>
<organism evidence="5 6">
    <name type="scientific">Lentithecium fluviatile CBS 122367</name>
    <dbReference type="NCBI Taxonomy" id="1168545"/>
    <lineage>
        <taxon>Eukaryota</taxon>
        <taxon>Fungi</taxon>
        <taxon>Dikarya</taxon>
        <taxon>Ascomycota</taxon>
        <taxon>Pezizomycotina</taxon>
        <taxon>Dothideomycetes</taxon>
        <taxon>Pleosporomycetidae</taxon>
        <taxon>Pleosporales</taxon>
        <taxon>Massarineae</taxon>
        <taxon>Lentitheciaceae</taxon>
        <taxon>Lentithecium</taxon>
    </lineage>
</organism>
<comment type="cofactor">
    <cofactor evidence="1">
        <name>Zn(2+)</name>
        <dbReference type="ChEBI" id="CHEBI:29105"/>
    </cofactor>
</comment>
<comment type="similarity">
    <text evidence="2">Belongs to the class-II aminoacyl-tRNA synthetase family. Alax-L subfamily.</text>
</comment>
<dbReference type="InterPro" id="IPR012947">
    <property type="entry name" value="tRNA_SAD"/>
</dbReference>
<accession>A0A6G1JD33</accession>
<dbReference type="Proteomes" id="UP000799291">
    <property type="component" value="Unassembled WGS sequence"/>
</dbReference>
<dbReference type="SUPFAM" id="SSF55186">
    <property type="entry name" value="ThrRS/AlaRS common domain"/>
    <property type="match status" value="1"/>
</dbReference>
<gene>
    <name evidence="5" type="ORF">K458DRAFT_484502</name>
</gene>
<dbReference type="Pfam" id="PF07973">
    <property type="entry name" value="tRNA_SAD"/>
    <property type="match status" value="1"/>
</dbReference>
<dbReference type="Gene3D" id="2.40.30.130">
    <property type="match status" value="1"/>
</dbReference>
<evidence type="ECO:0000313" key="5">
    <source>
        <dbReference type="EMBL" id="KAF2688442.1"/>
    </source>
</evidence>